<dbReference type="Gramene" id="CDY14950">
    <property type="protein sequence ID" value="CDY14950"/>
    <property type="gene ID" value="GSBRNA2T00084912001"/>
</dbReference>
<evidence type="ECO:0000313" key="1">
    <source>
        <dbReference type="EMBL" id="CDY14950.1"/>
    </source>
</evidence>
<dbReference type="AlphaFoldDB" id="A0A078FKH9"/>
<protein>
    <submittedName>
        <fullName evidence="1">BnaA10g09060D protein</fullName>
    </submittedName>
</protein>
<evidence type="ECO:0000313" key="2">
    <source>
        <dbReference type="Proteomes" id="UP000028999"/>
    </source>
</evidence>
<proteinExistence type="predicted"/>
<gene>
    <name evidence="1" type="primary">BnaA10g09060D</name>
    <name evidence="1" type="ORF">GSBRNA2T00084912001</name>
</gene>
<dbReference type="PaxDb" id="3708-A0A078FKH9"/>
<dbReference type="EMBL" id="LK032049">
    <property type="protein sequence ID" value="CDY14950.1"/>
    <property type="molecule type" value="Genomic_DNA"/>
</dbReference>
<accession>A0A078FKH9</accession>
<reference evidence="1 2" key="1">
    <citation type="journal article" date="2014" name="Science">
        <title>Plant genetics. Early allopolyploid evolution in the post-Neolithic Brassica napus oilseed genome.</title>
        <authorList>
            <person name="Chalhoub B."/>
            <person name="Denoeud F."/>
            <person name="Liu S."/>
            <person name="Parkin I.A."/>
            <person name="Tang H."/>
            <person name="Wang X."/>
            <person name="Chiquet J."/>
            <person name="Belcram H."/>
            <person name="Tong C."/>
            <person name="Samans B."/>
            <person name="Correa M."/>
            <person name="Da Silva C."/>
            <person name="Just J."/>
            <person name="Falentin C."/>
            <person name="Koh C.S."/>
            <person name="Le Clainche I."/>
            <person name="Bernard M."/>
            <person name="Bento P."/>
            <person name="Noel B."/>
            <person name="Labadie K."/>
            <person name="Alberti A."/>
            <person name="Charles M."/>
            <person name="Arnaud D."/>
            <person name="Guo H."/>
            <person name="Daviaud C."/>
            <person name="Alamery S."/>
            <person name="Jabbari K."/>
            <person name="Zhao M."/>
            <person name="Edger P.P."/>
            <person name="Chelaifa H."/>
            <person name="Tack D."/>
            <person name="Lassalle G."/>
            <person name="Mestiri I."/>
            <person name="Schnel N."/>
            <person name="Le Paslier M.C."/>
            <person name="Fan G."/>
            <person name="Renault V."/>
            <person name="Bayer P.E."/>
            <person name="Golicz A.A."/>
            <person name="Manoli S."/>
            <person name="Lee T.H."/>
            <person name="Thi V.H."/>
            <person name="Chalabi S."/>
            <person name="Hu Q."/>
            <person name="Fan C."/>
            <person name="Tollenaere R."/>
            <person name="Lu Y."/>
            <person name="Battail C."/>
            <person name="Shen J."/>
            <person name="Sidebottom C.H."/>
            <person name="Wang X."/>
            <person name="Canaguier A."/>
            <person name="Chauveau A."/>
            <person name="Berard A."/>
            <person name="Deniot G."/>
            <person name="Guan M."/>
            <person name="Liu Z."/>
            <person name="Sun F."/>
            <person name="Lim Y.P."/>
            <person name="Lyons E."/>
            <person name="Town C.D."/>
            <person name="Bancroft I."/>
            <person name="Wang X."/>
            <person name="Meng J."/>
            <person name="Ma J."/>
            <person name="Pires J.C."/>
            <person name="King G.J."/>
            <person name="Brunel D."/>
            <person name="Delourme R."/>
            <person name="Renard M."/>
            <person name="Aury J.M."/>
            <person name="Adams K.L."/>
            <person name="Batley J."/>
            <person name="Snowdon R.J."/>
            <person name="Tost J."/>
            <person name="Edwards D."/>
            <person name="Zhou Y."/>
            <person name="Hua W."/>
            <person name="Sharpe A.G."/>
            <person name="Paterson A.H."/>
            <person name="Guan C."/>
            <person name="Wincker P."/>
        </authorList>
    </citation>
    <scope>NUCLEOTIDE SEQUENCE [LARGE SCALE GENOMIC DNA]</scope>
    <source>
        <strain evidence="2">cv. Darmor-bzh</strain>
    </source>
</reference>
<name>A0A078FKH9_BRANA</name>
<dbReference type="Proteomes" id="UP000028999">
    <property type="component" value="Unassembled WGS sequence"/>
</dbReference>
<organism evidence="1 2">
    <name type="scientific">Brassica napus</name>
    <name type="common">Rape</name>
    <dbReference type="NCBI Taxonomy" id="3708"/>
    <lineage>
        <taxon>Eukaryota</taxon>
        <taxon>Viridiplantae</taxon>
        <taxon>Streptophyta</taxon>
        <taxon>Embryophyta</taxon>
        <taxon>Tracheophyta</taxon>
        <taxon>Spermatophyta</taxon>
        <taxon>Magnoliopsida</taxon>
        <taxon>eudicotyledons</taxon>
        <taxon>Gunneridae</taxon>
        <taxon>Pentapetalae</taxon>
        <taxon>rosids</taxon>
        <taxon>malvids</taxon>
        <taxon>Brassicales</taxon>
        <taxon>Brassicaceae</taxon>
        <taxon>Brassiceae</taxon>
        <taxon>Brassica</taxon>
    </lineage>
</organism>
<keyword evidence="2" id="KW-1185">Reference proteome</keyword>
<sequence length="31" mass="3491">METVRRLVEEMEVSLGEEKQIILALTLTSDG</sequence>